<feature type="region of interest" description="Disordered" evidence="6">
    <location>
        <begin position="292"/>
        <end position="589"/>
    </location>
</feature>
<dbReference type="SUPFAM" id="SSF57903">
    <property type="entry name" value="FYVE/PHD zinc finger"/>
    <property type="match status" value="1"/>
</dbReference>
<feature type="region of interest" description="Disordered" evidence="6">
    <location>
        <begin position="229"/>
        <end position="271"/>
    </location>
</feature>
<reference evidence="9 10" key="1">
    <citation type="submission" date="2017-01" db="EMBL/GenBank/DDBJ databases">
        <authorList>
            <person name="Mah S.A."/>
            <person name="Swanson W.J."/>
            <person name="Moy G.W."/>
            <person name="Vacquier V.D."/>
        </authorList>
    </citation>
    <scope>NUCLEOTIDE SEQUENCE [LARGE SCALE GENOMIC DNA]</scope>
    <source>
        <strain evidence="9 10">GSMNP</strain>
    </source>
</reference>
<evidence type="ECO:0000313" key="9">
    <source>
        <dbReference type="EMBL" id="OMJ11901.1"/>
    </source>
</evidence>
<dbReference type="AlphaFoldDB" id="A0A1R1XB90"/>
<dbReference type="PANTHER" id="PTHR14879:SF5">
    <property type="entry name" value="RING-TYPE DOMAIN-CONTAINING PROTEIN"/>
    <property type="match status" value="1"/>
</dbReference>
<comment type="caution">
    <text evidence="9">The sequence shown here is derived from an EMBL/GenBank/DDBJ whole genome shotgun (WGS) entry which is preliminary data.</text>
</comment>
<keyword evidence="3 5" id="KW-0863">Zinc-finger</keyword>
<comment type="subcellular location">
    <subcellularLocation>
        <location evidence="1">Cell membrane</location>
        <topology evidence="1">Peripheral membrane protein</topology>
    </subcellularLocation>
</comment>
<evidence type="ECO:0000259" key="7">
    <source>
        <dbReference type="PROSITE" id="PS50089"/>
    </source>
</evidence>
<keyword evidence="10" id="KW-1185">Reference proteome</keyword>
<evidence type="ECO:0000256" key="6">
    <source>
        <dbReference type="SAM" id="MobiDB-lite"/>
    </source>
</evidence>
<feature type="compositionally biased region" description="Low complexity" evidence="6">
    <location>
        <begin position="347"/>
        <end position="360"/>
    </location>
</feature>
<dbReference type="Pfam" id="PF13920">
    <property type="entry name" value="zf-C3HC4_3"/>
    <property type="match status" value="1"/>
</dbReference>
<feature type="compositionally biased region" description="Low complexity" evidence="6">
    <location>
        <begin position="259"/>
        <end position="271"/>
    </location>
</feature>
<keyword evidence="2" id="KW-0479">Metal-binding</keyword>
<dbReference type="Pfam" id="PF01363">
    <property type="entry name" value="FYVE"/>
    <property type="match status" value="1"/>
</dbReference>
<dbReference type="PROSITE" id="PS50178">
    <property type="entry name" value="ZF_FYVE"/>
    <property type="match status" value="1"/>
</dbReference>
<dbReference type="GO" id="GO:0008270">
    <property type="term" value="F:zinc ion binding"/>
    <property type="evidence" value="ECO:0007669"/>
    <property type="project" value="UniProtKB-KW"/>
</dbReference>
<dbReference type="InterPro" id="IPR051728">
    <property type="entry name" value="RING-FYVE_E3_ubiquitin-ligase"/>
</dbReference>
<dbReference type="InterPro" id="IPR000306">
    <property type="entry name" value="Znf_FYVE"/>
</dbReference>
<dbReference type="SUPFAM" id="SSF57850">
    <property type="entry name" value="RING/U-box"/>
    <property type="match status" value="1"/>
</dbReference>
<dbReference type="InterPro" id="IPR017455">
    <property type="entry name" value="Znf_FYVE-rel"/>
</dbReference>
<dbReference type="Proteomes" id="UP000187283">
    <property type="component" value="Unassembled WGS sequence"/>
</dbReference>
<evidence type="ECO:0000256" key="1">
    <source>
        <dbReference type="ARBA" id="ARBA00004202"/>
    </source>
</evidence>
<feature type="compositionally biased region" description="Low complexity" evidence="6">
    <location>
        <begin position="393"/>
        <end position="404"/>
    </location>
</feature>
<dbReference type="OrthoDB" id="3045089at2759"/>
<evidence type="ECO:0000259" key="8">
    <source>
        <dbReference type="PROSITE" id="PS50178"/>
    </source>
</evidence>
<feature type="compositionally biased region" description="Low complexity" evidence="6">
    <location>
        <begin position="415"/>
        <end position="430"/>
    </location>
</feature>
<organism evidence="9 10">
    <name type="scientific">Smittium culicis</name>
    <dbReference type="NCBI Taxonomy" id="133412"/>
    <lineage>
        <taxon>Eukaryota</taxon>
        <taxon>Fungi</taxon>
        <taxon>Fungi incertae sedis</taxon>
        <taxon>Zoopagomycota</taxon>
        <taxon>Kickxellomycotina</taxon>
        <taxon>Harpellomycetes</taxon>
        <taxon>Harpellales</taxon>
        <taxon>Legeriomycetaceae</taxon>
        <taxon>Smittium</taxon>
    </lineage>
</organism>
<protein>
    <submittedName>
        <fullName evidence="9">E3 ubiquitin-protein ligase RNF34</fullName>
    </submittedName>
</protein>
<dbReference type="PROSITE" id="PS50089">
    <property type="entry name" value="ZF_RING_2"/>
    <property type="match status" value="1"/>
</dbReference>
<feature type="compositionally biased region" description="Polar residues" evidence="6">
    <location>
        <begin position="574"/>
        <end position="585"/>
    </location>
</feature>
<evidence type="ECO:0000256" key="5">
    <source>
        <dbReference type="PROSITE-ProRule" id="PRU00175"/>
    </source>
</evidence>
<name>A0A1R1XB90_9FUNG</name>
<dbReference type="GO" id="GO:0005886">
    <property type="term" value="C:plasma membrane"/>
    <property type="evidence" value="ECO:0007669"/>
    <property type="project" value="UniProtKB-SubCell"/>
</dbReference>
<feature type="compositionally biased region" description="Low complexity" evidence="6">
    <location>
        <begin position="242"/>
        <end position="251"/>
    </location>
</feature>
<accession>A0A1R1XB90</accession>
<gene>
    <name evidence="9" type="ORF">AYI70_g9423</name>
</gene>
<feature type="compositionally biased region" description="Low complexity" evidence="6">
    <location>
        <begin position="494"/>
        <end position="536"/>
    </location>
</feature>
<feature type="compositionally biased region" description="Low complexity" evidence="6">
    <location>
        <begin position="308"/>
        <end position="322"/>
    </location>
</feature>
<evidence type="ECO:0000313" key="10">
    <source>
        <dbReference type="Proteomes" id="UP000187283"/>
    </source>
</evidence>
<feature type="domain" description="FYVE-type" evidence="8">
    <location>
        <begin position="50"/>
        <end position="110"/>
    </location>
</feature>
<feature type="compositionally biased region" description="Polar residues" evidence="6">
    <location>
        <begin position="292"/>
        <end position="301"/>
    </location>
</feature>
<feature type="compositionally biased region" description="Polar residues" evidence="6">
    <location>
        <begin position="431"/>
        <end position="485"/>
    </location>
</feature>
<dbReference type="InterPro" id="IPR001841">
    <property type="entry name" value="Znf_RING"/>
</dbReference>
<dbReference type="InterPro" id="IPR011011">
    <property type="entry name" value="Znf_FYVE_PHD"/>
</dbReference>
<feature type="domain" description="RING-type" evidence="7">
    <location>
        <begin position="749"/>
        <end position="789"/>
    </location>
</feature>
<keyword evidence="4" id="KW-0862">Zinc</keyword>
<feature type="compositionally biased region" description="Polar residues" evidence="6">
    <location>
        <begin position="192"/>
        <end position="217"/>
    </location>
</feature>
<proteinExistence type="predicted"/>
<feature type="region of interest" description="Disordered" evidence="6">
    <location>
        <begin position="176"/>
        <end position="217"/>
    </location>
</feature>
<dbReference type="EMBL" id="LSSN01004227">
    <property type="protein sequence ID" value="OMJ11901.1"/>
    <property type="molecule type" value="Genomic_DNA"/>
</dbReference>
<feature type="compositionally biased region" description="Polar residues" evidence="6">
    <location>
        <begin position="367"/>
        <end position="377"/>
    </location>
</feature>
<dbReference type="PANTHER" id="PTHR14879">
    <property type="entry name" value="CASPASE REGULATOR, RING FINGER DOMAIN-CONTAINING"/>
    <property type="match status" value="1"/>
</dbReference>
<sequence>MHNYSLQPVRLKSNPNAAEKLYIEQFLEKLSGPSKDNTGIIYTVPQLQDKSDAVACSICGSSFTLFLRKQNCMNCGLIYCKPCSSAKCCIPKFGYKTPVNTCNYCSKNLSFSNLSREELMNTGIRDLTRYLKAYGLFSQSQHIEKKDLVETVFINRFVPNVNEMYYRSSGVPKPDFAQISTSNKESKKNPPYSHSNVSGNGKSKPNSIQTPRSGSSWLENGLSFLDEQIDGLFTGPGKRQDQQNNDQNQNQSEHYTPFKYKNSSKKNFSQNNWGYDTNNKCSSSTNSGYTPFKNTHTNTSQPKHKQANFSNFESTSSSSSNNPIFPHTPKGKNYNPYNIGEKSKMYNSSTSNHENSSTNENLKDIGNQRNKTYNNPPSDRGKHPSTFKSGEPSSLNSNSSNSSNAKSKPQEVRYHNATNNHKNLNKNPLNSDTLGDNLSSTYSSSRGAFTSNASPQSSYANRSKNDNIRNNSSLNAETSSVNVNDLRSPRAETSSASSNPSNISNSDNSINNKNKTHNNIYSNNYNNTSINNSNINTENSDRYNNNLPFDNKPRPSATADSNIDSTSSRRKQNEASNSNTSSRNLPTGPITLEYVVNNNYDVNALSIKELKKILQKSHVDYTNVLEKSELVSRVKILVENTKTEMSIRQTLFNLENDDYNQQGSSGNSLANSSSYVVDNPINTKVKNSTSAISVSSSSSSGIIIDNAESANISGLESAESSSVYTQNNQRKPLETNSSSINENIDSELCKLCFDNVINCVLVSCGHLCSCIDCAEILLASKNPECPYCRQRIEKIMHIFKV</sequence>
<dbReference type="SMART" id="SM00064">
    <property type="entry name" value="FYVE"/>
    <property type="match status" value="1"/>
</dbReference>
<dbReference type="Gene3D" id="1.10.720.30">
    <property type="entry name" value="SAP domain"/>
    <property type="match status" value="1"/>
</dbReference>
<dbReference type="Gene3D" id="3.30.40.10">
    <property type="entry name" value="Zinc/RING finger domain, C3HC4 (zinc finger)"/>
    <property type="match status" value="2"/>
</dbReference>
<evidence type="ECO:0000256" key="3">
    <source>
        <dbReference type="ARBA" id="ARBA00022771"/>
    </source>
</evidence>
<evidence type="ECO:0000256" key="4">
    <source>
        <dbReference type="ARBA" id="ARBA00022833"/>
    </source>
</evidence>
<dbReference type="InterPro" id="IPR036361">
    <property type="entry name" value="SAP_dom_sf"/>
</dbReference>
<evidence type="ECO:0000256" key="2">
    <source>
        <dbReference type="ARBA" id="ARBA00022723"/>
    </source>
</evidence>
<dbReference type="InterPro" id="IPR013083">
    <property type="entry name" value="Znf_RING/FYVE/PHD"/>
</dbReference>